<dbReference type="Proteomes" id="UP000264310">
    <property type="component" value="Unassembled WGS sequence"/>
</dbReference>
<dbReference type="NCBIfam" id="TIGR01785">
    <property type="entry name" value="TonB-hemin"/>
    <property type="match status" value="1"/>
</dbReference>
<feature type="short sequence motif" description="TonB C-terminal box" evidence="12">
    <location>
        <begin position="722"/>
        <end position="739"/>
    </location>
</feature>
<dbReference type="NCBIfam" id="TIGR01786">
    <property type="entry name" value="TonB-hemlactrns"/>
    <property type="match status" value="1"/>
</dbReference>
<protein>
    <submittedName>
        <fullName evidence="18">TonB-dependent hemoglobin/transferrin/lactoferrin family receptor</fullName>
    </submittedName>
</protein>
<dbReference type="InterPro" id="IPR011276">
    <property type="entry name" value="TonB_haem/Hb_rcpt"/>
</dbReference>
<keyword evidence="10 11" id="KW-0998">Cell outer membrane</keyword>
<evidence type="ECO:0000256" key="11">
    <source>
        <dbReference type="PROSITE-ProRule" id="PRU01360"/>
    </source>
</evidence>
<comment type="subcellular location">
    <subcellularLocation>
        <location evidence="1 11">Cell outer membrane</location>
        <topology evidence="1 11">Multi-pass membrane protein</topology>
    </subcellularLocation>
</comment>
<dbReference type="AlphaFoldDB" id="A0A371X358"/>
<keyword evidence="5 11" id="KW-0812">Transmembrane</keyword>
<proteinExistence type="inferred from homology"/>
<evidence type="ECO:0000256" key="13">
    <source>
        <dbReference type="RuleBase" id="RU003357"/>
    </source>
</evidence>
<dbReference type="InterPro" id="IPR010949">
    <property type="entry name" value="TonB_Hb/transfer/lactofer_rcpt"/>
</dbReference>
<dbReference type="InterPro" id="IPR000531">
    <property type="entry name" value="Beta-barrel_TonB"/>
</dbReference>
<dbReference type="EMBL" id="QURL01000004">
    <property type="protein sequence ID" value="RFC63656.1"/>
    <property type="molecule type" value="Genomic_DNA"/>
</dbReference>
<dbReference type="PANTHER" id="PTHR30069:SF29">
    <property type="entry name" value="HEMOGLOBIN AND HEMOGLOBIN-HAPTOGLOBIN-BINDING PROTEIN 1-RELATED"/>
    <property type="match status" value="1"/>
</dbReference>
<evidence type="ECO:0000256" key="7">
    <source>
        <dbReference type="ARBA" id="ARBA00023077"/>
    </source>
</evidence>
<evidence type="ECO:0000256" key="3">
    <source>
        <dbReference type="ARBA" id="ARBA00022448"/>
    </source>
</evidence>
<dbReference type="InterPro" id="IPR012910">
    <property type="entry name" value="Plug_dom"/>
</dbReference>
<feature type="signal peptide" evidence="15">
    <location>
        <begin position="1"/>
        <end position="28"/>
    </location>
</feature>
<dbReference type="InterPro" id="IPR039426">
    <property type="entry name" value="TonB-dep_rcpt-like"/>
</dbReference>
<evidence type="ECO:0000256" key="8">
    <source>
        <dbReference type="ARBA" id="ARBA00023136"/>
    </source>
</evidence>
<dbReference type="GO" id="GO:0015232">
    <property type="term" value="F:heme transmembrane transporter activity"/>
    <property type="evidence" value="ECO:0007669"/>
    <property type="project" value="InterPro"/>
</dbReference>
<evidence type="ECO:0000313" key="18">
    <source>
        <dbReference type="EMBL" id="RFC63656.1"/>
    </source>
</evidence>
<dbReference type="InterPro" id="IPR036942">
    <property type="entry name" value="Beta-barrel_TonB_sf"/>
</dbReference>
<evidence type="ECO:0000256" key="1">
    <source>
        <dbReference type="ARBA" id="ARBA00004571"/>
    </source>
</evidence>
<evidence type="ECO:0000313" key="19">
    <source>
        <dbReference type="Proteomes" id="UP000264310"/>
    </source>
</evidence>
<dbReference type="CDD" id="cd01347">
    <property type="entry name" value="ligand_gated_channel"/>
    <property type="match status" value="1"/>
</dbReference>
<accession>A0A371X358</accession>
<evidence type="ECO:0000256" key="4">
    <source>
        <dbReference type="ARBA" id="ARBA00022452"/>
    </source>
</evidence>
<feature type="domain" description="TonB-dependent receptor-like beta-barrel" evidence="16">
    <location>
        <begin position="284"/>
        <end position="702"/>
    </location>
</feature>
<dbReference type="GO" id="GO:0044718">
    <property type="term" value="P:siderophore transmembrane transport"/>
    <property type="evidence" value="ECO:0007669"/>
    <property type="project" value="TreeGrafter"/>
</dbReference>
<evidence type="ECO:0000259" key="17">
    <source>
        <dbReference type="Pfam" id="PF07715"/>
    </source>
</evidence>
<feature type="chain" id="PRO_5017067646" evidence="15">
    <location>
        <begin position="29"/>
        <end position="739"/>
    </location>
</feature>
<feature type="domain" description="TonB-dependent receptor plug" evidence="17">
    <location>
        <begin position="58"/>
        <end position="157"/>
    </location>
</feature>
<keyword evidence="3 11" id="KW-0813">Transport</keyword>
<dbReference type="GO" id="GO:0009279">
    <property type="term" value="C:cell outer membrane"/>
    <property type="evidence" value="ECO:0007669"/>
    <property type="project" value="UniProtKB-SubCell"/>
</dbReference>
<dbReference type="InterPro" id="IPR010917">
    <property type="entry name" value="TonB_rcpt_CS"/>
</dbReference>
<evidence type="ECO:0000256" key="2">
    <source>
        <dbReference type="ARBA" id="ARBA00009810"/>
    </source>
</evidence>
<dbReference type="Gene3D" id="2.40.170.20">
    <property type="entry name" value="TonB-dependent receptor, beta-barrel domain"/>
    <property type="match status" value="1"/>
</dbReference>
<keyword evidence="7 13" id="KW-0798">TonB box</keyword>
<feature type="region of interest" description="Disordered" evidence="14">
    <location>
        <begin position="268"/>
        <end position="297"/>
    </location>
</feature>
<dbReference type="PANTHER" id="PTHR30069">
    <property type="entry name" value="TONB-DEPENDENT OUTER MEMBRANE RECEPTOR"/>
    <property type="match status" value="1"/>
</dbReference>
<comment type="similarity">
    <text evidence="2 11 13">Belongs to the TonB-dependent receptor family.</text>
</comment>
<evidence type="ECO:0000256" key="14">
    <source>
        <dbReference type="SAM" id="MobiDB-lite"/>
    </source>
</evidence>
<dbReference type="Pfam" id="PF00593">
    <property type="entry name" value="TonB_dep_Rec_b-barrel"/>
    <property type="match status" value="1"/>
</dbReference>
<keyword evidence="6 15" id="KW-0732">Signal</keyword>
<keyword evidence="19" id="KW-1185">Reference proteome</keyword>
<dbReference type="PROSITE" id="PS01156">
    <property type="entry name" value="TONB_DEPENDENT_REC_2"/>
    <property type="match status" value="1"/>
</dbReference>
<gene>
    <name evidence="18" type="ORF">DYI37_11675</name>
</gene>
<dbReference type="PROSITE" id="PS52016">
    <property type="entry name" value="TONB_DEPENDENT_REC_3"/>
    <property type="match status" value="1"/>
</dbReference>
<sequence length="739" mass="80699">MHPATRHSFRTAMTTVALGALMAGSALAQSARDTPVLLDQVMVQADGAAPPLGVGGTVTTQTTTRETIENRVIEDIEDIDRVEAGVSFDRAARSINIRGLAGPRVLTTIDGIRVPYLFDVTRGAVGGPDAFDFNTLSAFDLTRGADPLLGSGALGGVLALDTLDPEDLIYDDRKTGFLTKSGYDSADDSWFNSSAAAFRFGDTYILAQGGYRGGNEVETQGERDTFGATRTAPNPLDYEQYNGLAKIHHYLDGGHRFSLAGEIFHRENEIDQRTSQSVPDPRVRGSGNYRPGDYTARDEVERRRISLGYDYEAAEPGAGWVDLASATLYWQTVERLDRIDAVRSATVVGPFRRENAIEEETFGLNAHASRSFEAGVFSHLLTFGTEMRTSTSEQYASGEDACALRRRQDSFSCRFLKTNQADTPKIEGHAIGLFAEDEIGLMDGRLRVTPGLRFDWFEEKPELTAQFERNEDFDGTLPPSASDTELSPKITVAYDLVPGLTAYASYLEGFRAPTVGELYSRFGGVGTYLRTGNPRLEAETSRGVEAGLKLERETYGGYVNVFRTDYDDFIDTVQLAPPGGEYPIGGVSSYVNVPEARISGVEVGGHVEFAPGWLARVSLAYAEGENRTEGVYLDSVAPLSALLGLGYSEESWGTELSAQLADRRDKVDEGFEAPGYGVLDLTAWYAPKQLPGLKISGGVFNILDETYYEAVSVPEVRSQPDLFYSEPGRSFRMNVAYAF</sequence>
<evidence type="ECO:0000256" key="15">
    <source>
        <dbReference type="SAM" id="SignalP"/>
    </source>
</evidence>
<reference evidence="18 19" key="1">
    <citation type="submission" date="2018-08" db="EMBL/GenBank/DDBJ databases">
        <title>Fulvimarina sp. 85, whole genome shotgun sequence.</title>
        <authorList>
            <person name="Tuo L."/>
        </authorList>
    </citation>
    <scope>NUCLEOTIDE SEQUENCE [LARGE SCALE GENOMIC DNA]</scope>
    <source>
        <strain evidence="18 19">85</strain>
    </source>
</reference>
<evidence type="ECO:0000256" key="9">
    <source>
        <dbReference type="ARBA" id="ARBA00023170"/>
    </source>
</evidence>
<evidence type="ECO:0000256" key="10">
    <source>
        <dbReference type="ARBA" id="ARBA00023237"/>
    </source>
</evidence>
<evidence type="ECO:0000256" key="6">
    <source>
        <dbReference type="ARBA" id="ARBA00022729"/>
    </source>
</evidence>
<keyword evidence="9 18" id="KW-0675">Receptor</keyword>
<evidence type="ECO:0000256" key="12">
    <source>
        <dbReference type="PROSITE-ProRule" id="PRU10144"/>
    </source>
</evidence>
<name>A0A371X358_9HYPH</name>
<comment type="caution">
    <text evidence="18">The sequence shown here is derived from an EMBL/GenBank/DDBJ whole genome shotgun (WGS) entry which is preliminary data.</text>
</comment>
<evidence type="ECO:0000259" key="16">
    <source>
        <dbReference type="Pfam" id="PF00593"/>
    </source>
</evidence>
<keyword evidence="8 11" id="KW-0472">Membrane</keyword>
<dbReference type="SUPFAM" id="SSF56935">
    <property type="entry name" value="Porins"/>
    <property type="match status" value="1"/>
</dbReference>
<dbReference type="Gene3D" id="2.170.130.10">
    <property type="entry name" value="TonB-dependent receptor, plug domain"/>
    <property type="match status" value="1"/>
</dbReference>
<dbReference type="InterPro" id="IPR037066">
    <property type="entry name" value="Plug_dom_sf"/>
</dbReference>
<dbReference type="GO" id="GO:0015344">
    <property type="term" value="F:siderophore uptake transmembrane transporter activity"/>
    <property type="evidence" value="ECO:0007669"/>
    <property type="project" value="TreeGrafter"/>
</dbReference>
<organism evidence="18 19">
    <name type="scientific">Fulvimarina endophytica</name>
    <dbReference type="NCBI Taxonomy" id="2293836"/>
    <lineage>
        <taxon>Bacteria</taxon>
        <taxon>Pseudomonadati</taxon>
        <taxon>Pseudomonadota</taxon>
        <taxon>Alphaproteobacteria</taxon>
        <taxon>Hyphomicrobiales</taxon>
        <taxon>Aurantimonadaceae</taxon>
        <taxon>Fulvimarina</taxon>
    </lineage>
</organism>
<keyword evidence="4 11" id="KW-1134">Transmembrane beta strand</keyword>
<dbReference type="Pfam" id="PF07715">
    <property type="entry name" value="Plug"/>
    <property type="match status" value="1"/>
</dbReference>
<evidence type="ECO:0000256" key="5">
    <source>
        <dbReference type="ARBA" id="ARBA00022692"/>
    </source>
</evidence>